<proteinExistence type="predicted"/>
<dbReference type="InterPro" id="IPR003749">
    <property type="entry name" value="ThiS/MoaD-like"/>
</dbReference>
<gene>
    <name evidence="2" type="ORF">SAMN04490203_4016</name>
    <name evidence="1" type="ORF">TU78_20785</name>
</gene>
<comment type="caution">
    <text evidence="1">The sequence shown here is derived from an EMBL/GenBank/DDBJ whole genome shotgun (WGS) entry which is preliminary data.</text>
</comment>
<dbReference type="RefSeq" id="WP_048383565.1">
    <property type="nucleotide sequence ID" value="NZ_FNRS01000001.1"/>
</dbReference>
<evidence type="ECO:0000313" key="4">
    <source>
        <dbReference type="Proteomes" id="UP000183155"/>
    </source>
</evidence>
<dbReference type="Gene3D" id="3.10.20.30">
    <property type="match status" value="1"/>
</dbReference>
<dbReference type="SUPFAM" id="SSF54285">
    <property type="entry name" value="MoaD/ThiS"/>
    <property type="match status" value="1"/>
</dbReference>
<keyword evidence="4" id="KW-1185">Reference proteome</keyword>
<evidence type="ECO:0000313" key="1">
    <source>
        <dbReference type="EMBL" id="KMM82718.1"/>
    </source>
</evidence>
<dbReference type="Proteomes" id="UP000183155">
    <property type="component" value="Unassembled WGS sequence"/>
</dbReference>
<accession>A0A0J6GK54</accession>
<name>A0A0J6GK54_PSETA</name>
<dbReference type="Proteomes" id="UP000036395">
    <property type="component" value="Unassembled WGS sequence"/>
</dbReference>
<sequence length="83" mass="9347">MILINYFARYREQLGIGDEKLALDGSLRTLDDVRQRLRARGGIWQQVLGESSLMCALNQELCTPDAPIEDFDEIAFFPQVTGG</sequence>
<dbReference type="AlphaFoldDB" id="A0A0J6GK54"/>
<dbReference type="NCBIfam" id="TIGR01682">
    <property type="entry name" value="moaD"/>
    <property type="match status" value="1"/>
</dbReference>
<dbReference type="InterPro" id="IPR012675">
    <property type="entry name" value="Beta-grasp_dom_sf"/>
</dbReference>
<dbReference type="CDD" id="cd00754">
    <property type="entry name" value="Ubl_MoaD"/>
    <property type="match status" value="1"/>
</dbReference>
<reference evidence="1 3" key="1">
    <citation type="submission" date="2015-02" db="EMBL/GenBank/DDBJ databases">
        <title>Pseudomonas helleri sp. nov. and Pseudomonas weihenstephanensis sp. nov., isolated from raw cows milk.</title>
        <authorList>
            <person name="von Neubeck M."/>
            <person name="Huptas C."/>
            <person name="Wenning M."/>
            <person name="Scherer S."/>
        </authorList>
    </citation>
    <scope>NUCLEOTIDE SEQUENCE [LARGE SCALE GENOMIC DNA]</scope>
    <source>
        <strain evidence="1 3">DSM 21104</strain>
    </source>
</reference>
<dbReference type="STRING" id="47884.SAMN04490203_4016"/>
<dbReference type="OrthoDB" id="9801945at2"/>
<organism evidence="1 3">
    <name type="scientific">Pseudomonas taetrolens</name>
    <dbReference type="NCBI Taxonomy" id="47884"/>
    <lineage>
        <taxon>Bacteria</taxon>
        <taxon>Pseudomonadati</taxon>
        <taxon>Pseudomonadota</taxon>
        <taxon>Gammaproteobacteria</taxon>
        <taxon>Pseudomonadales</taxon>
        <taxon>Pseudomonadaceae</taxon>
        <taxon>Pseudomonas</taxon>
    </lineage>
</organism>
<dbReference type="EMBL" id="JYLA01000010">
    <property type="protein sequence ID" value="KMM82718.1"/>
    <property type="molecule type" value="Genomic_DNA"/>
</dbReference>
<dbReference type="Pfam" id="PF02597">
    <property type="entry name" value="ThiS"/>
    <property type="match status" value="1"/>
</dbReference>
<dbReference type="EMBL" id="FNRS01000001">
    <property type="protein sequence ID" value="SED18535.1"/>
    <property type="molecule type" value="Genomic_DNA"/>
</dbReference>
<evidence type="ECO:0000313" key="2">
    <source>
        <dbReference type="EMBL" id="SED18535.1"/>
    </source>
</evidence>
<dbReference type="PATRIC" id="fig|47884.3.peg.71"/>
<protein>
    <submittedName>
        <fullName evidence="1">Molybdenum cofactor biosynthesis protein MoaD</fullName>
    </submittedName>
    <submittedName>
        <fullName evidence="2">Molybdopterin synthase subunit MoaD</fullName>
    </submittedName>
</protein>
<dbReference type="InterPro" id="IPR016155">
    <property type="entry name" value="Mopterin_synth/thiamin_S_b"/>
</dbReference>
<evidence type="ECO:0000313" key="3">
    <source>
        <dbReference type="Proteomes" id="UP000036395"/>
    </source>
</evidence>
<reference evidence="2 4" key="2">
    <citation type="submission" date="2016-10" db="EMBL/GenBank/DDBJ databases">
        <authorList>
            <person name="Varghese N."/>
            <person name="Submissions S."/>
        </authorList>
    </citation>
    <scope>NUCLEOTIDE SEQUENCE [LARGE SCALE GENOMIC DNA]</scope>
    <source>
        <strain evidence="2 4">BS3652</strain>
    </source>
</reference>